<keyword evidence="7" id="KW-0479">Metal-binding</keyword>
<feature type="transmembrane region" description="Helical" evidence="8">
    <location>
        <begin position="234"/>
        <end position="258"/>
    </location>
</feature>
<feature type="binding site" evidence="7">
    <location>
        <position position="43"/>
    </location>
    <ligand>
        <name>Na(+)</name>
        <dbReference type="ChEBI" id="CHEBI:29101"/>
        <label>1</label>
    </ligand>
</feature>
<feature type="transmembrane region" description="Helical" evidence="8">
    <location>
        <begin position="538"/>
        <end position="560"/>
    </location>
</feature>
<reference evidence="9 10" key="1">
    <citation type="journal article" date="2017" name="Curr. Biol.">
        <title>Genome architecture and evolution of a unichromosomal asexual nematode.</title>
        <authorList>
            <person name="Fradin H."/>
            <person name="Zegar C."/>
            <person name="Gutwein M."/>
            <person name="Lucas J."/>
            <person name="Kovtun M."/>
            <person name="Corcoran D."/>
            <person name="Baugh L.R."/>
            <person name="Kiontke K."/>
            <person name="Gunsalus K."/>
            <person name="Fitch D.H."/>
            <person name="Piano F."/>
        </authorList>
    </citation>
    <scope>NUCLEOTIDE SEQUENCE [LARGE SCALE GENOMIC DNA]</scope>
    <source>
        <strain evidence="9">PF1309</strain>
    </source>
</reference>
<feature type="transmembrane region" description="Helical" evidence="8">
    <location>
        <begin position="108"/>
        <end position="137"/>
    </location>
</feature>
<evidence type="ECO:0000256" key="7">
    <source>
        <dbReference type="PIRSR" id="PIRSR600175-1"/>
    </source>
</evidence>
<feature type="transmembrane region" description="Helical" evidence="8">
    <location>
        <begin position="30"/>
        <end position="51"/>
    </location>
</feature>
<keyword evidence="7" id="KW-0915">Sodium</keyword>
<keyword evidence="4" id="KW-0769">Symport</keyword>
<dbReference type="PROSITE" id="PS50267">
    <property type="entry name" value="NA_NEUROTRAN_SYMP_3"/>
    <property type="match status" value="1"/>
</dbReference>
<dbReference type="PANTHER" id="PTHR11616:SF295">
    <property type="entry name" value="SODIUM: NEUROTRANSMITTER SYMPORTER FAMILY"/>
    <property type="match status" value="1"/>
</dbReference>
<dbReference type="PANTHER" id="PTHR11616">
    <property type="entry name" value="SODIUM/CHLORIDE DEPENDENT TRANSPORTER"/>
    <property type="match status" value="1"/>
</dbReference>
<feature type="transmembrane region" description="Helical" evidence="8">
    <location>
        <begin position="494"/>
        <end position="518"/>
    </location>
</feature>
<keyword evidence="3 8" id="KW-0812">Transmembrane</keyword>
<evidence type="ECO:0000256" key="2">
    <source>
        <dbReference type="ARBA" id="ARBA00022448"/>
    </source>
</evidence>
<dbReference type="GO" id="GO:0005886">
    <property type="term" value="C:plasma membrane"/>
    <property type="evidence" value="ECO:0007669"/>
    <property type="project" value="TreeGrafter"/>
</dbReference>
<evidence type="ECO:0000256" key="4">
    <source>
        <dbReference type="ARBA" id="ARBA00022847"/>
    </source>
</evidence>
<dbReference type="AlphaFoldDB" id="A0A2A2KIE8"/>
<feature type="transmembrane region" description="Helical" evidence="8">
    <location>
        <begin position="286"/>
        <end position="307"/>
    </location>
</feature>
<evidence type="ECO:0000256" key="6">
    <source>
        <dbReference type="ARBA" id="ARBA00023136"/>
    </source>
</evidence>
<keyword evidence="10" id="KW-1185">Reference proteome</keyword>
<feature type="transmembrane region" description="Helical" evidence="8">
    <location>
        <begin position="420"/>
        <end position="439"/>
    </location>
</feature>
<evidence type="ECO:0000256" key="1">
    <source>
        <dbReference type="ARBA" id="ARBA00004141"/>
    </source>
</evidence>
<feature type="transmembrane region" description="Helical" evidence="8">
    <location>
        <begin position="319"/>
        <end position="344"/>
    </location>
</feature>
<keyword evidence="6 8" id="KW-0472">Membrane</keyword>
<feature type="transmembrane region" description="Helical" evidence="8">
    <location>
        <begin position="377"/>
        <end position="399"/>
    </location>
</feature>
<accession>A0A2A2KIE8</accession>
<name>A0A2A2KIE8_9BILA</name>
<organism evidence="9 10">
    <name type="scientific">Diploscapter pachys</name>
    <dbReference type="NCBI Taxonomy" id="2018661"/>
    <lineage>
        <taxon>Eukaryota</taxon>
        <taxon>Metazoa</taxon>
        <taxon>Ecdysozoa</taxon>
        <taxon>Nematoda</taxon>
        <taxon>Chromadorea</taxon>
        <taxon>Rhabditida</taxon>
        <taxon>Rhabditina</taxon>
        <taxon>Rhabditomorpha</taxon>
        <taxon>Rhabditoidea</taxon>
        <taxon>Rhabditidae</taxon>
        <taxon>Diploscapter</taxon>
    </lineage>
</organism>
<proteinExistence type="predicted"/>
<feature type="transmembrane region" description="Helical" evidence="8">
    <location>
        <begin position="204"/>
        <end position="227"/>
    </location>
</feature>
<dbReference type="OrthoDB" id="6581954at2759"/>
<evidence type="ECO:0000313" key="9">
    <source>
        <dbReference type="EMBL" id="PAV73629.1"/>
    </source>
</evidence>
<dbReference type="InterPro" id="IPR037272">
    <property type="entry name" value="SNS_sf"/>
</dbReference>
<evidence type="ECO:0000256" key="8">
    <source>
        <dbReference type="SAM" id="Phobius"/>
    </source>
</evidence>
<sequence length="623" mass="70542">MWFEERSWSNLRVCGIVEEWRDLWSSKGEFVLSAIAYVIATTNLLNLPKLILENGGLAFLVAYATSIFVVVFPTIILEMSVGQMTGRAPPLAFYNISPVFKGIGVSQILFTVVVLTCMTRFLGWLCIYFYHIIWTIYMGRHGLPWLSCRDFQEFIVHPCREAGAMSNFTNARKGLTAVQAESSLMQYMTSIEQPSESIAEFGNLQFYLLVAMGAVWVFVFLAICFGVRWIGKVVAFLLAIATTMMIVLFIYIVTSYGFDDYKKVWEYYLESTNWELLKDYKMWKVAVEQAIIASGIGFGVFITMASYNQRSNNLVCDSFIVVVFHLFYTVFQLAVGLAFVAIVARKTGLPIIDLLDKGESQMWHYLTYFSYEPYLKLWSGLFLVLAISVLLNILILLALNILSTMEDGFGEWASRTCPRFTLSFIISAFIFGLSVYFATQAGRHAYELATGFIKYITIFVILAFELFVVAYIYCAHRLGVDLKVMLHKSCCWCFGHTFLFLTYLLPPIPVAIAVINAMQYDYASTFSPPIHAWEWSEYVGAAIALAPLVPIPLYFLFIFLRSCCCPDAEMRQKESRCGLAFGTRLTRDVSHEKMAAPAPRYTSSAPGYLLLPQAPLAEPETYA</sequence>
<dbReference type="SUPFAM" id="SSF161070">
    <property type="entry name" value="SNF-like"/>
    <property type="match status" value="1"/>
</dbReference>
<evidence type="ECO:0000256" key="3">
    <source>
        <dbReference type="ARBA" id="ARBA00022692"/>
    </source>
</evidence>
<keyword evidence="2" id="KW-0813">Transport</keyword>
<dbReference type="GO" id="GO:0046872">
    <property type="term" value="F:metal ion binding"/>
    <property type="evidence" value="ECO:0007669"/>
    <property type="project" value="UniProtKB-KW"/>
</dbReference>
<protein>
    <submittedName>
        <fullName evidence="9">Uncharacterized protein</fullName>
    </submittedName>
</protein>
<dbReference type="EMBL" id="LIAE01008561">
    <property type="protein sequence ID" value="PAV73629.1"/>
    <property type="molecule type" value="Genomic_DNA"/>
</dbReference>
<gene>
    <name evidence="9" type="ORF">WR25_00605</name>
</gene>
<dbReference type="InterPro" id="IPR000175">
    <property type="entry name" value="Na/ntran_symport"/>
</dbReference>
<evidence type="ECO:0000313" key="10">
    <source>
        <dbReference type="Proteomes" id="UP000218231"/>
    </source>
</evidence>
<dbReference type="GO" id="GO:0005283">
    <property type="term" value="F:amino acid:sodium symporter activity"/>
    <property type="evidence" value="ECO:0007669"/>
    <property type="project" value="TreeGrafter"/>
</dbReference>
<dbReference type="GO" id="GO:0089718">
    <property type="term" value="P:amino acid import across plasma membrane"/>
    <property type="evidence" value="ECO:0007669"/>
    <property type="project" value="TreeGrafter"/>
</dbReference>
<dbReference type="STRING" id="2018661.A0A2A2KIE8"/>
<feature type="transmembrane region" description="Helical" evidence="8">
    <location>
        <begin position="57"/>
        <end position="77"/>
    </location>
</feature>
<feature type="transmembrane region" description="Helical" evidence="8">
    <location>
        <begin position="451"/>
        <end position="473"/>
    </location>
</feature>
<dbReference type="Pfam" id="PF00209">
    <property type="entry name" value="SNF"/>
    <property type="match status" value="1"/>
</dbReference>
<keyword evidence="5 8" id="KW-1133">Transmembrane helix</keyword>
<dbReference type="EMBL" id="LIAE01008561">
    <property type="protein sequence ID" value="PAV73628.1"/>
    <property type="molecule type" value="Genomic_DNA"/>
</dbReference>
<comment type="caution">
    <text evidence="9">The sequence shown here is derived from an EMBL/GenBank/DDBJ whole genome shotgun (WGS) entry which is preliminary data.</text>
</comment>
<dbReference type="PRINTS" id="PR00176">
    <property type="entry name" value="NANEUSMPORT"/>
</dbReference>
<comment type="subcellular location">
    <subcellularLocation>
        <location evidence="1">Membrane</location>
        <topology evidence="1">Multi-pass membrane protein</topology>
    </subcellularLocation>
</comment>
<dbReference type="GO" id="GO:0015179">
    <property type="term" value="F:L-amino acid transmembrane transporter activity"/>
    <property type="evidence" value="ECO:0007669"/>
    <property type="project" value="TreeGrafter"/>
</dbReference>
<evidence type="ECO:0000256" key="5">
    <source>
        <dbReference type="ARBA" id="ARBA00022989"/>
    </source>
</evidence>
<dbReference type="Proteomes" id="UP000218231">
    <property type="component" value="Unassembled WGS sequence"/>
</dbReference>